<reference evidence="2 3" key="2">
    <citation type="journal article" date="2016" name="Genome Announc.">
        <title>Draft Genome Sequences of Streptomyces scabiei S58, Streptomyces turgidiscabies T45, and Streptomyces acidiscabies a10, the Pathogens of Potato Common Scab, Isolated in Japan.</title>
        <authorList>
            <person name="Tomihama T."/>
            <person name="Nishi Y."/>
            <person name="Sakai M."/>
            <person name="Ikenaga M."/>
            <person name="Okubo T."/>
            <person name="Ikeda S."/>
        </authorList>
    </citation>
    <scope>NUCLEOTIDE SEQUENCE [LARGE SCALE GENOMIC DNA]</scope>
    <source>
        <strain evidence="2 3">S58</strain>
    </source>
</reference>
<feature type="compositionally biased region" description="Pro residues" evidence="1">
    <location>
        <begin position="18"/>
        <end position="30"/>
    </location>
</feature>
<reference evidence="3" key="1">
    <citation type="submission" date="2015-11" db="EMBL/GenBank/DDBJ databases">
        <authorList>
            <consortium name="Cross-ministerial Strategic Innovation Promotion Program (SIP) consortium"/>
            <person name="Tomihama T."/>
            <person name="Ikenaga M."/>
            <person name="Sakai M."/>
            <person name="Okubo T."/>
            <person name="Ikeda S."/>
        </authorList>
    </citation>
    <scope>NUCLEOTIDE SEQUENCE [LARGE SCALE GENOMIC DNA]</scope>
    <source>
        <strain evidence="3">S58</strain>
    </source>
</reference>
<evidence type="ECO:0000313" key="2">
    <source>
        <dbReference type="EMBL" id="GAQ65294.1"/>
    </source>
</evidence>
<organism evidence="2 3">
    <name type="scientific">Streptomyces scabiei</name>
    <dbReference type="NCBI Taxonomy" id="1930"/>
    <lineage>
        <taxon>Bacteria</taxon>
        <taxon>Bacillati</taxon>
        <taxon>Actinomycetota</taxon>
        <taxon>Actinomycetes</taxon>
        <taxon>Kitasatosporales</taxon>
        <taxon>Streptomycetaceae</taxon>
        <taxon>Streptomyces</taxon>
    </lineage>
</organism>
<accession>A0A100JTA5</accession>
<dbReference type="RefSeq" id="WP_159056104.1">
    <property type="nucleotide sequence ID" value="NZ_BCMM01000029.1"/>
</dbReference>
<dbReference type="EMBL" id="BCMM01000029">
    <property type="protein sequence ID" value="GAQ65294.1"/>
    <property type="molecule type" value="Genomic_DNA"/>
</dbReference>
<name>A0A100JTA5_STRSC</name>
<evidence type="ECO:0000256" key="1">
    <source>
        <dbReference type="SAM" id="MobiDB-lite"/>
    </source>
</evidence>
<sequence>MPDPSGQPDEPEQQQAAPAPPPADPQPPPGAELSDYAFTTTEVGDEVEELPDE</sequence>
<proteinExistence type="predicted"/>
<protein>
    <submittedName>
        <fullName evidence="2">Uncharacterized protein</fullName>
    </submittedName>
</protein>
<feature type="region of interest" description="Disordered" evidence="1">
    <location>
        <begin position="1"/>
        <end position="53"/>
    </location>
</feature>
<dbReference type="AlphaFoldDB" id="A0A100JTA5"/>
<feature type="compositionally biased region" description="Acidic residues" evidence="1">
    <location>
        <begin position="43"/>
        <end position="53"/>
    </location>
</feature>
<reference evidence="3" key="3">
    <citation type="submission" date="2016-02" db="EMBL/GenBank/DDBJ databases">
        <title>Draft genome of pathogenic Streptomyces sp. in Japan.</title>
        <authorList>
            <person name="Tomihama T."/>
            <person name="Ikenaga M."/>
            <person name="Sakai M."/>
            <person name="Okubo T."/>
            <person name="Ikeda S."/>
        </authorList>
    </citation>
    <scope>NUCLEOTIDE SEQUENCE [LARGE SCALE GENOMIC DNA]</scope>
    <source>
        <strain evidence="3">S58</strain>
    </source>
</reference>
<gene>
    <name evidence="2" type="ORF">SsS58_05703</name>
</gene>
<comment type="caution">
    <text evidence="2">The sequence shown here is derived from an EMBL/GenBank/DDBJ whole genome shotgun (WGS) entry which is preliminary data.</text>
</comment>
<evidence type="ECO:0000313" key="3">
    <source>
        <dbReference type="Proteomes" id="UP000067448"/>
    </source>
</evidence>
<dbReference type="Proteomes" id="UP000067448">
    <property type="component" value="Unassembled WGS sequence"/>
</dbReference>